<name>A0A8H5WPM9_FUSHE</name>
<keyword evidence="3" id="KW-0143">Chaperone</keyword>
<accession>A0A8H5WPM9</accession>
<dbReference type="PANTHER" id="PTHR12425:SF5">
    <property type="entry name" value="SYNEMBRYN"/>
    <property type="match status" value="1"/>
</dbReference>
<gene>
    <name evidence="5" type="ORF">FHETE_6636</name>
</gene>
<dbReference type="EMBL" id="JAAGWQ010000122">
    <property type="protein sequence ID" value="KAF5665524.1"/>
    <property type="molecule type" value="Genomic_DNA"/>
</dbReference>
<dbReference type="GO" id="GO:0007186">
    <property type="term" value="P:G protein-coupled receptor signaling pathway"/>
    <property type="evidence" value="ECO:0007669"/>
    <property type="project" value="TreeGrafter"/>
</dbReference>
<evidence type="ECO:0000256" key="1">
    <source>
        <dbReference type="ARBA" id="ARBA00009049"/>
    </source>
</evidence>
<dbReference type="Pfam" id="PF10165">
    <property type="entry name" value="Ric8"/>
    <property type="match status" value="1"/>
</dbReference>
<feature type="region of interest" description="Disordered" evidence="4">
    <location>
        <begin position="384"/>
        <end position="423"/>
    </location>
</feature>
<dbReference type="GO" id="GO:0005085">
    <property type="term" value="F:guanyl-nucleotide exchange factor activity"/>
    <property type="evidence" value="ECO:0007669"/>
    <property type="project" value="UniProtKB-KW"/>
</dbReference>
<evidence type="ECO:0000256" key="3">
    <source>
        <dbReference type="ARBA" id="ARBA00023186"/>
    </source>
</evidence>
<protein>
    <submittedName>
        <fullName evidence="5">Guanine nucleotide exchange factor synembryn</fullName>
    </submittedName>
</protein>
<evidence type="ECO:0000313" key="5">
    <source>
        <dbReference type="EMBL" id="KAF5665524.1"/>
    </source>
</evidence>
<evidence type="ECO:0000313" key="6">
    <source>
        <dbReference type="Proteomes" id="UP000567885"/>
    </source>
</evidence>
<dbReference type="InterPro" id="IPR016024">
    <property type="entry name" value="ARM-type_fold"/>
</dbReference>
<evidence type="ECO:0000256" key="4">
    <source>
        <dbReference type="SAM" id="MobiDB-lite"/>
    </source>
</evidence>
<comment type="similarity">
    <text evidence="1">Belongs to the synembryn family.</text>
</comment>
<evidence type="ECO:0000256" key="2">
    <source>
        <dbReference type="ARBA" id="ARBA00022658"/>
    </source>
</evidence>
<organism evidence="5 6">
    <name type="scientific">Fusarium heterosporum</name>
    <dbReference type="NCBI Taxonomy" id="42747"/>
    <lineage>
        <taxon>Eukaryota</taxon>
        <taxon>Fungi</taxon>
        <taxon>Dikarya</taxon>
        <taxon>Ascomycota</taxon>
        <taxon>Pezizomycotina</taxon>
        <taxon>Sordariomycetes</taxon>
        <taxon>Hypocreomycetidae</taxon>
        <taxon>Hypocreales</taxon>
        <taxon>Nectriaceae</taxon>
        <taxon>Fusarium</taxon>
        <taxon>Fusarium heterosporum species complex</taxon>
    </lineage>
</organism>
<dbReference type="GO" id="GO:0001965">
    <property type="term" value="F:G-protein alpha-subunit binding"/>
    <property type="evidence" value="ECO:0007669"/>
    <property type="project" value="TreeGrafter"/>
</dbReference>
<proteinExistence type="inferred from homology"/>
<dbReference type="Proteomes" id="UP000567885">
    <property type="component" value="Unassembled WGS sequence"/>
</dbReference>
<dbReference type="InterPro" id="IPR019318">
    <property type="entry name" value="Gua_nucleotide_exch_fac_Ric8"/>
</dbReference>
<dbReference type="PANTHER" id="PTHR12425">
    <property type="entry name" value="SYNEMBRYN"/>
    <property type="match status" value="1"/>
</dbReference>
<dbReference type="GO" id="GO:0005737">
    <property type="term" value="C:cytoplasm"/>
    <property type="evidence" value="ECO:0007669"/>
    <property type="project" value="TreeGrafter"/>
</dbReference>
<keyword evidence="6" id="KW-1185">Reference proteome</keyword>
<reference evidence="5 6" key="1">
    <citation type="submission" date="2020-05" db="EMBL/GenBank/DDBJ databases">
        <title>Identification and distribution of gene clusters putatively required for synthesis of sphingolipid metabolism inhibitors in phylogenetically diverse species of the filamentous fungus Fusarium.</title>
        <authorList>
            <person name="Kim H.-S."/>
            <person name="Busman M."/>
            <person name="Brown D.W."/>
            <person name="Divon H."/>
            <person name="Uhlig S."/>
            <person name="Proctor R.H."/>
        </authorList>
    </citation>
    <scope>NUCLEOTIDE SEQUENCE [LARGE SCALE GENOMIC DNA]</scope>
    <source>
        <strain evidence="5 6">NRRL 20693</strain>
    </source>
</reference>
<comment type="caution">
    <text evidence="5">The sequence shown here is derived from an EMBL/GenBank/DDBJ whole genome shotgun (WGS) entry which is preliminary data.</text>
</comment>
<sequence length="469" mass="52864">MATQQSFGLPTGAEKLKAVKELVDDLTEDLDNEQFLPDDRALALEKLKIYTRDPKNAEPLYTEKGIHMLLRHAYDNSSIKASHAAMRVLANAMLLVPLTRRIFVDKKFAPRACQKLDTEDFDGEFLNSRVLLISTYDPNIDLDELLDNEKLADRIVSNLARHEKEMNSKKADSDPMQDMALVETLKLLFNVTHHRPEKASMFTPAVPHLTALLFKDDISPTNPLGPPVGFIVNGFLNLELGGQESQESLHPEGDTDKVVFRLIEILDPAIRTTPDSQLDASVTPLIGLIKTIYEHAPKSSRNLIRERLLPTEEDRKDVLGKGDNLSAKLLKNYNNPMAPNTRNMIQHLFFDLSDKDASKFVENVGYGLASGFLFQNNIPVPASITGDDEETKSSRKPTNPITGQFIEDEKSVEMPEMTEEEKEREAERLFVLFERLKATGVVDIQNPVEAAAREGRYRELKEDEVEEIE</sequence>
<dbReference type="AlphaFoldDB" id="A0A8H5WPM9"/>
<keyword evidence="2" id="KW-0344">Guanine-nucleotide releasing factor</keyword>
<dbReference type="SUPFAM" id="SSF48371">
    <property type="entry name" value="ARM repeat"/>
    <property type="match status" value="1"/>
</dbReference>
<dbReference type="OrthoDB" id="5585685at2759"/>